<evidence type="ECO:0000256" key="2">
    <source>
        <dbReference type="ARBA" id="ARBA00020484"/>
    </source>
</evidence>
<evidence type="ECO:0000256" key="9">
    <source>
        <dbReference type="RuleBase" id="RU003761"/>
    </source>
</evidence>
<dbReference type="InterPro" id="IPR005662">
    <property type="entry name" value="GTPase_Era-like"/>
</dbReference>
<dbReference type="NCBIfam" id="TIGR00231">
    <property type="entry name" value="small_GTP"/>
    <property type="match status" value="1"/>
</dbReference>
<dbReference type="EMBL" id="JBHSSM010000015">
    <property type="protein sequence ID" value="MFC6315043.1"/>
    <property type="molecule type" value="Genomic_DNA"/>
</dbReference>
<keyword evidence="7" id="KW-0963">Cytoplasm</keyword>
<dbReference type="InterPro" id="IPR004044">
    <property type="entry name" value="KH_dom_type_2"/>
</dbReference>
<feature type="region of interest" description="G2" evidence="8">
    <location>
        <begin position="41"/>
        <end position="45"/>
    </location>
</feature>
<evidence type="ECO:0000259" key="11">
    <source>
        <dbReference type="PROSITE" id="PS51713"/>
    </source>
</evidence>
<dbReference type="InterPro" id="IPR015946">
    <property type="entry name" value="KH_dom-like_a/b"/>
</dbReference>
<keyword evidence="3 7" id="KW-0690">Ribosome biogenesis</keyword>
<dbReference type="Pfam" id="PF07650">
    <property type="entry name" value="KH_2"/>
    <property type="match status" value="1"/>
</dbReference>
<dbReference type="SUPFAM" id="SSF54814">
    <property type="entry name" value="Prokaryotic type KH domain (KH-domain type II)"/>
    <property type="match status" value="1"/>
</dbReference>
<evidence type="ECO:0000256" key="4">
    <source>
        <dbReference type="ARBA" id="ARBA00022741"/>
    </source>
</evidence>
<dbReference type="InterPro" id="IPR030388">
    <property type="entry name" value="G_ERA_dom"/>
</dbReference>
<keyword evidence="4 7" id="KW-0547">Nucleotide-binding</keyword>
<sequence>MTEQPFKSGFVALLGRPNVGKSTLMNRIIGEKVAIMSPKAQTTRNKIQGVITDADAQIIFLDTPGIHKPKNDLDNYMDQAAFSALSEVDIAVYMTGAADKIGPGDRFILERLAKLDTPLFLVINKIDLVHPDDLLDLIVGYQELAKFAEVIPLSATEGNNVDELVKEIKSYLPAGPKYYPDDQLTDHPEYFIVAELIREQILLLTRDEIPHSTAVIVNQMNTHEQGKLVIDATVFVDRDSQKGIVIGKGAAMIKQIGIRSRKEIEPLLGERVNLKLQVKTQRNWRDNPIFLQRAGYNQKDFKN</sequence>
<dbReference type="InterPro" id="IPR009019">
    <property type="entry name" value="KH_sf_prok-type"/>
</dbReference>
<keyword evidence="6 7" id="KW-0342">GTP-binding</keyword>
<accession>A0ABW1UPS5</accession>
<gene>
    <name evidence="7 12" type="primary">era</name>
    <name evidence="12" type="ORF">ACFQHW_05590</name>
</gene>
<dbReference type="PROSITE" id="PS50823">
    <property type="entry name" value="KH_TYPE_2"/>
    <property type="match status" value="1"/>
</dbReference>
<evidence type="ECO:0000256" key="7">
    <source>
        <dbReference type="HAMAP-Rule" id="MF_00367"/>
    </source>
</evidence>
<dbReference type="NCBIfam" id="TIGR00436">
    <property type="entry name" value="era"/>
    <property type="match status" value="1"/>
</dbReference>
<dbReference type="Gene3D" id="3.40.50.300">
    <property type="entry name" value="P-loop containing nucleotide triphosphate hydrolases"/>
    <property type="match status" value="1"/>
</dbReference>
<dbReference type="Proteomes" id="UP001596310">
    <property type="component" value="Unassembled WGS sequence"/>
</dbReference>
<feature type="region of interest" description="G4" evidence="8">
    <location>
        <begin position="124"/>
        <end position="127"/>
    </location>
</feature>
<dbReference type="CDD" id="cd22534">
    <property type="entry name" value="KH-II_Era"/>
    <property type="match status" value="1"/>
</dbReference>
<feature type="binding site" evidence="7">
    <location>
        <begin position="124"/>
        <end position="127"/>
    </location>
    <ligand>
        <name>GTP</name>
        <dbReference type="ChEBI" id="CHEBI:37565"/>
    </ligand>
</feature>
<dbReference type="PANTHER" id="PTHR42698:SF1">
    <property type="entry name" value="GTPASE ERA, MITOCHONDRIAL"/>
    <property type="match status" value="1"/>
</dbReference>
<comment type="function">
    <text evidence="7">An essential GTPase that binds both GDP and GTP, with rapid nucleotide exchange. Plays a role in 16S rRNA processing and 30S ribosomal subunit biogenesis and possibly also in cell cycle regulation and energy metabolism.</text>
</comment>
<dbReference type="NCBIfam" id="NF000908">
    <property type="entry name" value="PRK00089.1"/>
    <property type="match status" value="1"/>
</dbReference>
<comment type="subunit">
    <text evidence="7">Monomer.</text>
</comment>
<keyword evidence="13" id="KW-1185">Reference proteome</keyword>
<dbReference type="HAMAP" id="MF_00367">
    <property type="entry name" value="GTPase_Era"/>
    <property type="match status" value="1"/>
</dbReference>
<comment type="similarity">
    <text evidence="1 7 8 9">Belongs to the TRAFAC class TrmE-Era-EngA-EngB-Septin-like GTPase superfamily. Era GTPase family.</text>
</comment>
<feature type="domain" description="Era-type G" evidence="11">
    <location>
        <begin position="7"/>
        <end position="174"/>
    </location>
</feature>
<feature type="region of interest" description="G3" evidence="8">
    <location>
        <begin position="62"/>
        <end position="65"/>
    </location>
</feature>
<dbReference type="InterPro" id="IPR005225">
    <property type="entry name" value="Small_GTP-bd"/>
</dbReference>
<comment type="subcellular location">
    <subcellularLocation>
        <location evidence="7">Cytoplasm</location>
    </subcellularLocation>
    <subcellularLocation>
        <location evidence="7">Cell membrane</location>
        <topology evidence="7">Peripheral membrane protein</topology>
    </subcellularLocation>
</comment>
<dbReference type="RefSeq" id="WP_125596013.1">
    <property type="nucleotide sequence ID" value="NZ_JBHSSM010000015.1"/>
</dbReference>
<feature type="binding site" evidence="7">
    <location>
        <begin position="15"/>
        <end position="22"/>
    </location>
    <ligand>
        <name>GTP</name>
        <dbReference type="ChEBI" id="CHEBI:37565"/>
    </ligand>
</feature>
<feature type="domain" description="KH type-2" evidence="10">
    <location>
        <begin position="205"/>
        <end position="282"/>
    </location>
</feature>
<evidence type="ECO:0000259" key="10">
    <source>
        <dbReference type="PROSITE" id="PS50823"/>
    </source>
</evidence>
<keyword evidence="7" id="KW-0699">rRNA-binding</keyword>
<evidence type="ECO:0000256" key="8">
    <source>
        <dbReference type="PROSITE-ProRule" id="PRU01050"/>
    </source>
</evidence>
<dbReference type="InterPro" id="IPR006073">
    <property type="entry name" value="GTP-bd"/>
</dbReference>
<feature type="binding site" evidence="7">
    <location>
        <begin position="62"/>
        <end position="66"/>
    </location>
    <ligand>
        <name>GTP</name>
        <dbReference type="ChEBI" id="CHEBI:37565"/>
    </ligand>
</feature>
<dbReference type="PROSITE" id="PS51713">
    <property type="entry name" value="G_ERA"/>
    <property type="match status" value="1"/>
</dbReference>
<dbReference type="SUPFAM" id="SSF52540">
    <property type="entry name" value="P-loop containing nucleoside triphosphate hydrolases"/>
    <property type="match status" value="1"/>
</dbReference>
<keyword evidence="7" id="KW-1003">Cell membrane</keyword>
<protein>
    <recommendedName>
        <fullName evidence="2 7">GTPase Era</fullName>
    </recommendedName>
</protein>
<evidence type="ECO:0000256" key="6">
    <source>
        <dbReference type="ARBA" id="ARBA00023134"/>
    </source>
</evidence>
<dbReference type="Pfam" id="PF01926">
    <property type="entry name" value="MMR_HSR1"/>
    <property type="match status" value="1"/>
</dbReference>
<feature type="region of interest" description="G5" evidence="8">
    <location>
        <begin position="153"/>
        <end position="155"/>
    </location>
</feature>
<evidence type="ECO:0000256" key="5">
    <source>
        <dbReference type="ARBA" id="ARBA00022884"/>
    </source>
</evidence>
<dbReference type="Gene3D" id="3.30.300.20">
    <property type="match status" value="1"/>
</dbReference>
<reference evidence="13" key="1">
    <citation type="journal article" date="2019" name="Int. J. Syst. Evol. Microbiol.">
        <title>The Global Catalogue of Microorganisms (GCM) 10K type strain sequencing project: providing services to taxonomists for standard genome sequencing and annotation.</title>
        <authorList>
            <consortium name="The Broad Institute Genomics Platform"/>
            <consortium name="The Broad Institute Genome Sequencing Center for Infectious Disease"/>
            <person name="Wu L."/>
            <person name="Ma J."/>
        </authorList>
    </citation>
    <scope>NUCLEOTIDE SEQUENCE [LARGE SCALE GENOMIC DNA]</scope>
    <source>
        <strain evidence="13">CCM 8897</strain>
    </source>
</reference>
<dbReference type="PRINTS" id="PR00326">
    <property type="entry name" value="GTP1OBG"/>
</dbReference>
<organism evidence="12 13">
    <name type="scientific">Lapidilactobacillus achengensis</name>
    <dbReference type="NCBI Taxonomy" id="2486000"/>
    <lineage>
        <taxon>Bacteria</taxon>
        <taxon>Bacillati</taxon>
        <taxon>Bacillota</taxon>
        <taxon>Bacilli</taxon>
        <taxon>Lactobacillales</taxon>
        <taxon>Lactobacillaceae</taxon>
        <taxon>Lapidilactobacillus</taxon>
    </lineage>
</organism>
<keyword evidence="7" id="KW-0472">Membrane</keyword>
<dbReference type="CDD" id="cd04163">
    <property type="entry name" value="Era"/>
    <property type="match status" value="1"/>
</dbReference>
<dbReference type="InterPro" id="IPR027417">
    <property type="entry name" value="P-loop_NTPase"/>
</dbReference>
<proteinExistence type="inferred from homology"/>
<evidence type="ECO:0000256" key="1">
    <source>
        <dbReference type="ARBA" id="ARBA00007921"/>
    </source>
</evidence>
<keyword evidence="5 7" id="KW-0694">RNA-binding</keyword>
<name>A0ABW1UPS5_9LACO</name>
<dbReference type="PANTHER" id="PTHR42698">
    <property type="entry name" value="GTPASE ERA"/>
    <property type="match status" value="1"/>
</dbReference>
<feature type="region of interest" description="G1" evidence="8">
    <location>
        <begin position="15"/>
        <end position="22"/>
    </location>
</feature>
<evidence type="ECO:0000313" key="12">
    <source>
        <dbReference type="EMBL" id="MFC6315043.1"/>
    </source>
</evidence>
<evidence type="ECO:0000256" key="3">
    <source>
        <dbReference type="ARBA" id="ARBA00022517"/>
    </source>
</evidence>
<comment type="caution">
    <text evidence="12">The sequence shown here is derived from an EMBL/GenBank/DDBJ whole genome shotgun (WGS) entry which is preliminary data.</text>
</comment>
<evidence type="ECO:0000313" key="13">
    <source>
        <dbReference type="Proteomes" id="UP001596310"/>
    </source>
</evidence>